<sequence length="172" mass="19688">MASSSTNPTNLNPLQFYPQSNVNIPTKIYSHTMTLETLENSTNNIEEKVATIELYIQGYYKLFVQPFYGFQPVATENNFIVSPKYRYGLKFPLFLITKNRNFLPFIVSQKLEKLPISTGLASYIKPLIVDNAIEMGQRNGDKEFKIVVDVKVVELDLADYGECDGYRRRGLI</sequence>
<name>A0ACB0ISH9_TRIPR</name>
<reference evidence="1" key="1">
    <citation type="submission" date="2023-10" db="EMBL/GenBank/DDBJ databases">
        <authorList>
            <person name="Rodriguez Cubillos JULIANA M."/>
            <person name="De Vega J."/>
        </authorList>
    </citation>
    <scope>NUCLEOTIDE SEQUENCE</scope>
</reference>
<dbReference type="Proteomes" id="UP001177021">
    <property type="component" value="Unassembled WGS sequence"/>
</dbReference>
<evidence type="ECO:0000313" key="1">
    <source>
        <dbReference type="EMBL" id="CAJ2634824.1"/>
    </source>
</evidence>
<dbReference type="EMBL" id="CASHSV030000002">
    <property type="protein sequence ID" value="CAJ2634824.1"/>
    <property type="molecule type" value="Genomic_DNA"/>
</dbReference>
<comment type="caution">
    <text evidence="1">The sequence shown here is derived from an EMBL/GenBank/DDBJ whole genome shotgun (WGS) entry which is preliminary data.</text>
</comment>
<accession>A0ACB0ISH9</accession>
<organism evidence="1 2">
    <name type="scientific">Trifolium pratense</name>
    <name type="common">Red clover</name>
    <dbReference type="NCBI Taxonomy" id="57577"/>
    <lineage>
        <taxon>Eukaryota</taxon>
        <taxon>Viridiplantae</taxon>
        <taxon>Streptophyta</taxon>
        <taxon>Embryophyta</taxon>
        <taxon>Tracheophyta</taxon>
        <taxon>Spermatophyta</taxon>
        <taxon>Magnoliopsida</taxon>
        <taxon>eudicotyledons</taxon>
        <taxon>Gunneridae</taxon>
        <taxon>Pentapetalae</taxon>
        <taxon>rosids</taxon>
        <taxon>fabids</taxon>
        <taxon>Fabales</taxon>
        <taxon>Fabaceae</taxon>
        <taxon>Papilionoideae</taxon>
        <taxon>50 kb inversion clade</taxon>
        <taxon>NPAAA clade</taxon>
        <taxon>Hologalegina</taxon>
        <taxon>IRL clade</taxon>
        <taxon>Trifolieae</taxon>
        <taxon>Trifolium</taxon>
    </lineage>
</organism>
<proteinExistence type="predicted"/>
<protein>
    <submittedName>
        <fullName evidence="1">Uncharacterized protein</fullName>
    </submittedName>
</protein>
<keyword evidence="2" id="KW-1185">Reference proteome</keyword>
<evidence type="ECO:0000313" key="2">
    <source>
        <dbReference type="Proteomes" id="UP001177021"/>
    </source>
</evidence>
<gene>
    <name evidence="1" type="ORF">MILVUS5_LOCUS5628</name>
</gene>